<dbReference type="EMBL" id="JANBOI010000053">
    <property type="protein sequence ID" value="KAJ1734850.1"/>
    <property type="molecule type" value="Genomic_DNA"/>
</dbReference>
<comment type="caution">
    <text evidence="1">The sequence shown here is derived from an EMBL/GenBank/DDBJ whole genome shotgun (WGS) entry which is preliminary data.</text>
</comment>
<sequence length="220" mass="23689">MAALEVKHAGAPGRADGSDRWRRVGARVLPVFTGERMQGTVEEGNEVVRSCLRSSEQLDNVWAEIHAMLRVGMASLVRIMYRQVGAAPRYDGPRVKMPSAALVAECARPDAVAEALVTAWEMLVGHVLPYVEGVFLPLVQFGVASYSGPNSVRGAVLMHFRDVLVVPLLPTLDEAARLQMPCLPAVLHMVTVLAALTPADRTGPVYAAARALAAAQQVWT</sequence>
<evidence type="ECO:0000313" key="1">
    <source>
        <dbReference type="EMBL" id="KAJ1734850.1"/>
    </source>
</evidence>
<dbReference type="AlphaFoldDB" id="A0A9W7YGA6"/>
<name>A0A9W7YGA6_9FUNG</name>
<dbReference type="InterPro" id="IPR013745">
    <property type="entry name" value="Bit61/PRR5"/>
</dbReference>
<organism evidence="1 2">
    <name type="scientific">Coemansia biformis</name>
    <dbReference type="NCBI Taxonomy" id="1286918"/>
    <lineage>
        <taxon>Eukaryota</taxon>
        <taxon>Fungi</taxon>
        <taxon>Fungi incertae sedis</taxon>
        <taxon>Zoopagomycota</taxon>
        <taxon>Kickxellomycotina</taxon>
        <taxon>Kickxellomycetes</taxon>
        <taxon>Kickxellales</taxon>
        <taxon>Kickxellaceae</taxon>
        <taxon>Coemansia</taxon>
    </lineage>
</organism>
<dbReference type="OrthoDB" id="2290221at2759"/>
<dbReference type="PANTHER" id="PTHR32428:SF2">
    <property type="entry name" value="TARGET OF RAPAMYCIN COMPLEX 2 SUBUNIT BIT61-RELATED"/>
    <property type="match status" value="1"/>
</dbReference>
<keyword evidence="2" id="KW-1185">Reference proteome</keyword>
<dbReference type="PANTHER" id="PTHR32428">
    <property type="entry name" value="TARGET OF RAPAMYCIN COMPLEX 2 SUBUNIT BIT61-RELATED"/>
    <property type="match status" value="1"/>
</dbReference>
<evidence type="ECO:0000313" key="2">
    <source>
        <dbReference type="Proteomes" id="UP001143981"/>
    </source>
</evidence>
<dbReference type="Proteomes" id="UP001143981">
    <property type="component" value="Unassembled WGS sequence"/>
</dbReference>
<dbReference type="GO" id="GO:0031932">
    <property type="term" value="C:TORC2 complex"/>
    <property type="evidence" value="ECO:0007669"/>
    <property type="project" value="TreeGrafter"/>
</dbReference>
<proteinExistence type="predicted"/>
<gene>
    <name evidence="1" type="ORF">LPJ61_000856</name>
</gene>
<dbReference type="Pfam" id="PF08539">
    <property type="entry name" value="HbrB"/>
    <property type="match status" value="1"/>
</dbReference>
<dbReference type="GO" id="GO:0038203">
    <property type="term" value="P:TORC2 signaling"/>
    <property type="evidence" value="ECO:0007669"/>
    <property type="project" value="TreeGrafter"/>
</dbReference>
<protein>
    <submittedName>
        <fullName evidence="1">Uncharacterized protein</fullName>
    </submittedName>
</protein>
<accession>A0A9W7YGA6</accession>
<reference evidence="1" key="1">
    <citation type="submission" date="2022-07" db="EMBL/GenBank/DDBJ databases">
        <title>Phylogenomic reconstructions and comparative analyses of Kickxellomycotina fungi.</title>
        <authorList>
            <person name="Reynolds N.K."/>
            <person name="Stajich J.E."/>
            <person name="Barry K."/>
            <person name="Grigoriev I.V."/>
            <person name="Crous P."/>
            <person name="Smith M.E."/>
        </authorList>
    </citation>
    <scope>NUCLEOTIDE SEQUENCE</scope>
    <source>
        <strain evidence="1">BCRC 34381</strain>
    </source>
</reference>